<gene>
    <name evidence="16" type="primary">nudF</name>
    <name evidence="16" type="ORF">GCM10017161_11000</name>
</gene>
<dbReference type="GO" id="GO:0019144">
    <property type="term" value="F:ADP-sugar diphosphatase activity"/>
    <property type="evidence" value="ECO:0007669"/>
    <property type="project" value="TreeGrafter"/>
</dbReference>
<dbReference type="InterPro" id="IPR000086">
    <property type="entry name" value="NUDIX_hydrolase_dom"/>
</dbReference>
<organism evidence="16 17">
    <name type="scientific">Thalassotalea marina</name>
    <dbReference type="NCBI Taxonomy" id="1673741"/>
    <lineage>
        <taxon>Bacteria</taxon>
        <taxon>Pseudomonadati</taxon>
        <taxon>Pseudomonadota</taxon>
        <taxon>Gammaproteobacteria</taxon>
        <taxon>Alteromonadales</taxon>
        <taxon>Colwelliaceae</taxon>
        <taxon>Thalassotalea</taxon>
    </lineage>
</organism>
<dbReference type="Gene3D" id="3.90.79.10">
    <property type="entry name" value="Nucleoside Triphosphate Pyrophosphohydrolase"/>
    <property type="match status" value="1"/>
</dbReference>
<dbReference type="Proteomes" id="UP000623842">
    <property type="component" value="Unassembled WGS sequence"/>
</dbReference>
<evidence type="ECO:0000256" key="14">
    <source>
        <dbReference type="PIRSR" id="PIRSR604385-3"/>
    </source>
</evidence>
<evidence type="ECO:0000256" key="13">
    <source>
        <dbReference type="PIRSR" id="PIRSR604385-2"/>
    </source>
</evidence>
<comment type="catalytic activity">
    <reaction evidence="12">
        <text>ADP-D-ribose + H2O = D-ribose 5-phosphate + AMP + 2 H(+)</text>
        <dbReference type="Rhea" id="RHEA:10412"/>
        <dbReference type="ChEBI" id="CHEBI:15377"/>
        <dbReference type="ChEBI" id="CHEBI:15378"/>
        <dbReference type="ChEBI" id="CHEBI:57967"/>
        <dbReference type="ChEBI" id="CHEBI:78346"/>
        <dbReference type="ChEBI" id="CHEBI:456215"/>
        <dbReference type="EC" id="3.6.1.13"/>
    </reaction>
</comment>
<dbReference type="InterPro" id="IPR020084">
    <property type="entry name" value="NUDIX_hydrolase_CS"/>
</dbReference>
<evidence type="ECO:0000256" key="4">
    <source>
        <dbReference type="ARBA" id="ARBA00013297"/>
    </source>
</evidence>
<dbReference type="GO" id="GO:0006753">
    <property type="term" value="P:nucleoside phosphate metabolic process"/>
    <property type="evidence" value="ECO:0007669"/>
    <property type="project" value="TreeGrafter"/>
</dbReference>
<protein>
    <recommendedName>
        <fullName evidence="4">ADP-ribose pyrophosphatase</fullName>
        <ecNumber evidence="3">3.6.1.13</ecNumber>
    </recommendedName>
    <alternativeName>
        <fullName evidence="9">ADP-ribose diphosphatase</fullName>
    </alternativeName>
    <alternativeName>
        <fullName evidence="11">ADP-ribose phosphohydrolase</fullName>
    </alternativeName>
    <alternativeName>
        <fullName evidence="10">Adenosine diphosphoribose pyrophosphatase</fullName>
    </alternativeName>
</protein>
<dbReference type="EC" id="3.6.1.13" evidence="3"/>
<comment type="similarity">
    <text evidence="2">Belongs to the Nudix hydrolase family. NudF subfamily.</text>
</comment>
<name>A0A919EIT6_9GAMM</name>
<feature type="domain" description="Nudix hydrolase" evidence="15">
    <location>
        <begin position="67"/>
        <end position="207"/>
    </location>
</feature>
<dbReference type="CDD" id="cd24155">
    <property type="entry name" value="NUDIX_ADPRase"/>
    <property type="match status" value="1"/>
</dbReference>
<evidence type="ECO:0000259" key="15">
    <source>
        <dbReference type="PROSITE" id="PS51462"/>
    </source>
</evidence>
<dbReference type="GO" id="GO:0019693">
    <property type="term" value="P:ribose phosphate metabolic process"/>
    <property type="evidence" value="ECO:0007669"/>
    <property type="project" value="TreeGrafter"/>
</dbReference>
<dbReference type="PROSITE" id="PS51462">
    <property type="entry name" value="NUDIX"/>
    <property type="match status" value="1"/>
</dbReference>
<proteinExistence type="inferred from homology"/>
<comment type="cofactor">
    <cofactor evidence="1 13">
        <name>Mg(2+)</name>
        <dbReference type="ChEBI" id="CHEBI:18420"/>
    </cofactor>
</comment>
<dbReference type="GO" id="GO:0046872">
    <property type="term" value="F:metal ion binding"/>
    <property type="evidence" value="ECO:0007669"/>
    <property type="project" value="UniProtKB-KW"/>
</dbReference>
<dbReference type="Pfam" id="PF00293">
    <property type="entry name" value="NUDIX"/>
    <property type="match status" value="1"/>
</dbReference>
<dbReference type="GO" id="GO:0005829">
    <property type="term" value="C:cytosol"/>
    <property type="evidence" value="ECO:0007669"/>
    <property type="project" value="TreeGrafter"/>
</dbReference>
<dbReference type="GO" id="GO:0047631">
    <property type="term" value="F:ADP-ribose diphosphatase activity"/>
    <property type="evidence" value="ECO:0007669"/>
    <property type="project" value="UniProtKB-EC"/>
</dbReference>
<evidence type="ECO:0000313" key="16">
    <source>
        <dbReference type="EMBL" id="GHF85247.1"/>
    </source>
</evidence>
<evidence type="ECO:0000256" key="1">
    <source>
        <dbReference type="ARBA" id="ARBA00001946"/>
    </source>
</evidence>
<evidence type="ECO:0000256" key="5">
    <source>
        <dbReference type="ARBA" id="ARBA00022723"/>
    </source>
</evidence>
<reference evidence="16" key="2">
    <citation type="submission" date="2020-09" db="EMBL/GenBank/DDBJ databases">
        <authorList>
            <person name="Sun Q."/>
            <person name="Kim S."/>
        </authorList>
    </citation>
    <scope>NUCLEOTIDE SEQUENCE</scope>
    <source>
        <strain evidence="16">KCTC 42731</strain>
    </source>
</reference>
<feature type="binding site" evidence="13">
    <location>
        <position position="124"/>
    </location>
    <ligand>
        <name>Mg(2+)</name>
        <dbReference type="ChEBI" id="CHEBI:18420"/>
        <label>1</label>
    </ligand>
</feature>
<feature type="binding site" evidence="13">
    <location>
        <position position="128"/>
    </location>
    <ligand>
        <name>Mg(2+)</name>
        <dbReference type="ChEBI" id="CHEBI:18420"/>
        <label>1</label>
    </ligand>
</feature>
<dbReference type="PANTHER" id="PTHR11839">
    <property type="entry name" value="UDP/ADP-SUGAR PYROPHOSPHATASE"/>
    <property type="match status" value="1"/>
</dbReference>
<evidence type="ECO:0000256" key="8">
    <source>
        <dbReference type="ARBA" id="ARBA00025164"/>
    </source>
</evidence>
<reference evidence="16" key="1">
    <citation type="journal article" date="2014" name="Int. J. Syst. Evol. Microbiol.">
        <title>Complete genome sequence of Corynebacterium casei LMG S-19264T (=DSM 44701T), isolated from a smear-ripened cheese.</title>
        <authorList>
            <consortium name="US DOE Joint Genome Institute (JGI-PGF)"/>
            <person name="Walter F."/>
            <person name="Albersmeier A."/>
            <person name="Kalinowski J."/>
            <person name="Ruckert C."/>
        </authorList>
    </citation>
    <scope>NUCLEOTIDE SEQUENCE</scope>
    <source>
        <strain evidence="16">KCTC 42731</strain>
    </source>
</reference>
<keyword evidence="5 13" id="KW-0479">Metal-binding</keyword>
<dbReference type="InterPro" id="IPR004385">
    <property type="entry name" value="NDP_pyrophosphatase"/>
</dbReference>
<evidence type="ECO:0000256" key="10">
    <source>
        <dbReference type="ARBA" id="ARBA00030308"/>
    </source>
</evidence>
<evidence type="ECO:0000256" key="6">
    <source>
        <dbReference type="ARBA" id="ARBA00022801"/>
    </source>
</evidence>
<comment type="function">
    <text evidence="8">Acts on ADP-mannose and ADP-glucose as well as ADP-ribose. Prevents glycogen biosynthesis. The reaction catalyzed by this enzyme is a limiting step of the gluconeogenic process.</text>
</comment>
<evidence type="ECO:0000256" key="12">
    <source>
        <dbReference type="ARBA" id="ARBA00049546"/>
    </source>
</evidence>
<dbReference type="NCBIfam" id="TIGR00052">
    <property type="entry name" value="nudix-type nucleoside diphosphatase, YffH/AdpP family"/>
    <property type="match status" value="1"/>
</dbReference>
<evidence type="ECO:0000256" key="9">
    <source>
        <dbReference type="ARBA" id="ARBA00030162"/>
    </source>
</evidence>
<feature type="binding site" evidence="13">
    <location>
        <position position="108"/>
    </location>
    <ligand>
        <name>Mg(2+)</name>
        <dbReference type="ChEBI" id="CHEBI:18420"/>
        <label>1</label>
    </ligand>
</feature>
<accession>A0A919EIT6</accession>
<dbReference type="SUPFAM" id="SSF55811">
    <property type="entry name" value="Nudix"/>
    <property type="match status" value="1"/>
</dbReference>
<dbReference type="AlphaFoldDB" id="A0A919EIT6"/>
<evidence type="ECO:0000256" key="7">
    <source>
        <dbReference type="ARBA" id="ARBA00022842"/>
    </source>
</evidence>
<feature type="short sequence motif" description="Nudix box" evidence="14">
    <location>
        <begin position="109"/>
        <end position="131"/>
    </location>
</feature>
<evidence type="ECO:0000256" key="11">
    <source>
        <dbReference type="ARBA" id="ARBA00033056"/>
    </source>
</evidence>
<sequence length="222" mass="25152">MYLIFNRIYMMKKKFNSNSLLRFNRNDFTIHNIKRCFQGFFAVDEYHVSHKKYQGGETDVLIREVFEREDAVVLIPYDPVADTVVLIEQFRIGAVRYGGNPWLLEFIAGMFKEGEHPEGVAIREAKEEANLDISTNSLQKVMTYLSTPGGVSEAIHLFVATVDSSNVSGVYGLEEESEDILTHVVSREHALSLLKEGKITNAATVIGLQWLALNYKELQQAS</sequence>
<comment type="caution">
    <text evidence="16">The sequence shown here is derived from an EMBL/GenBank/DDBJ whole genome shotgun (WGS) entry which is preliminary data.</text>
</comment>
<keyword evidence="7 13" id="KW-0460">Magnesium</keyword>
<feature type="binding site" evidence="13">
    <location>
        <position position="178"/>
    </location>
    <ligand>
        <name>Mg(2+)</name>
        <dbReference type="ChEBI" id="CHEBI:18420"/>
        <label>1</label>
    </ligand>
</feature>
<keyword evidence="17" id="KW-1185">Reference proteome</keyword>
<evidence type="ECO:0000256" key="3">
    <source>
        <dbReference type="ARBA" id="ARBA00012453"/>
    </source>
</evidence>
<evidence type="ECO:0000313" key="17">
    <source>
        <dbReference type="Proteomes" id="UP000623842"/>
    </source>
</evidence>
<dbReference type="PROSITE" id="PS00893">
    <property type="entry name" value="NUDIX_BOX"/>
    <property type="match status" value="1"/>
</dbReference>
<dbReference type="EMBL" id="BNCK01000002">
    <property type="protein sequence ID" value="GHF85247.1"/>
    <property type="molecule type" value="Genomic_DNA"/>
</dbReference>
<evidence type="ECO:0000256" key="2">
    <source>
        <dbReference type="ARBA" id="ARBA00007482"/>
    </source>
</evidence>
<keyword evidence="6" id="KW-0378">Hydrolase</keyword>
<dbReference type="PANTHER" id="PTHR11839:SF5">
    <property type="entry name" value="ADP-RIBOSE PYROPHOSPHATASE"/>
    <property type="match status" value="1"/>
</dbReference>
<dbReference type="InterPro" id="IPR015797">
    <property type="entry name" value="NUDIX_hydrolase-like_dom_sf"/>
</dbReference>